<gene>
    <name evidence="2" type="ORF">COY66_05045</name>
</gene>
<reference evidence="2 3" key="1">
    <citation type="submission" date="2017-09" db="EMBL/GenBank/DDBJ databases">
        <title>Depth-based differentiation of microbial function through sediment-hosted aquifers and enrichment of novel symbionts in the deep terrestrial subsurface.</title>
        <authorList>
            <person name="Probst A.J."/>
            <person name="Ladd B."/>
            <person name="Jarett J.K."/>
            <person name="Geller-Mcgrath D.E."/>
            <person name="Sieber C.M."/>
            <person name="Emerson J.B."/>
            <person name="Anantharaman K."/>
            <person name="Thomas B.C."/>
            <person name="Malmstrom R."/>
            <person name="Stieglmeier M."/>
            <person name="Klingl A."/>
            <person name="Woyke T."/>
            <person name="Ryan C.M."/>
            <person name="Banfield J.F."/>
        </authorList>
    </citation>
    <scope>NUCLEOTIDE SEQUENCE [LARGE SCALE GENOMIC DNA]</scope>
    <source>
        <strain evidence="2">CG_4_10_14_0_8_um_filter_42_10</strain>
    </source>
</reference>
<sequence length="503" mass="55415">MAKPATATITATAGKKSKPSDSYEKNLNTLGDQSKQQTMAGWGYQWQFSDKGNSVGGWVPISDTAKSKYKTNFGEDFTGNMATLALGGKKVVSFAGSAYTGGLESQGYQLQKANSIINSNQSSDFENKENADNPPVRGVPGPGSFEDYMKPYQGILDQFLDNPAPVPPNMVDLFQDKMGEYGIPELEQSVNDLTQQKKDEEALMRERTASEEDKAVSMGVISGRTSEIKRQSYEKLDFIGRQIDYATNQLNTKYAMVNTIMNLTQTDYQNASTEYYNAFNKAMQMITFTRGVVKDYSDEQWRNYTEEQRQKERTEDNARANLSIIYNSITAGNTEWAGMDQATKNQITKLEQEAGLPAGFTEGLHNNNPAQDIISTTSRQESNGDSYADVIMRDHKTGAISVQHIFLGKSKVSGSGGGGGGGNGSGTDVAVGDMTNSQLEADYNLSLDGVKDRIKVSSSDTDAKHDLTREQAADELFKYYQGRKSKASILSDIYETYPDDYRD</sequence>
<evidence type="ECO:0000256" key="1">
    <source>
        <dbReference type="SAM" id="MobiDB-lite"/>
    </source>
</evidence>
<feature type="compositionally biased region" description="Low complexity" evidence="1">
    <location>
        <begin position="1"/>
        <end position="14"/>
    </location>
</feature>
<dbReference type="Proteomes" id="UP000230779">
    <property type="component" value="Unassembled WGS sequence"/>
</dbReference>
<proteinExistence type="predicted"/>
<dbReference type="AlphaFoldDB" id="A0A2M7RHQ3"/>
<accession>A0A2M7RHQ3</accession>
<evidence type="ECO:0000313" key="2">
    <source>
        <dbReference type="EMBL" id="PIY96092.1"/>
    </source>
</evidence>
<feature type="compositionally biased region" description="Polar residues" evidence="1">
    <location>
        <begin position="25"/>
        <end position="34"/>
    </location>
</feature>
<protein>
    <submittedName>
        <fullName evidence="2">Uncharacterized protein</fullName>
    </submittedName>
</protein>
<organism evidence="2 3">
    <name type="scientific">Candidatus Kerfeldbacteria bacterium CG_4_10_14_0_8_um_filter_42_10</name>
    <dbReference type="NCBI Taxonomy" id="2014248"/>
    <lineage>
        <taxon>Bacteria</taxon>
        <taxon>Candidatus Kerfeldiibacteriota</taxon>
    </lineage>
</organism>
<comment type="caution">
    <text evidence="2">The sequence shown here is derived from an EMBL/GenBank/DDBJ whole genome shotgun (WGS) entry which is preliminary data.</text>
</comment>
<evidence type="ECO:0000313" key="3">
    <source>
        <dbReference type="Proteomes" id="UP000230779"/>
    </source>
</evidence>
<name>A0A2M7RHQ3_9BACT</name>
<dbReference type="EMBL" id="PFMD01000058">
    <property type="protein sequence ID" value="PIY96092.1"/>
    <property type="molecule type" value="Genomic_DNA"/>
</dbReference>
<feature type="region of interest" description="Disordered" evidence="1">
    <location>
        <begin position="1"/>
        <end position="34"/>
    </location>
</feature>